<evidence type="ECO:0000313" key="2">
    <source>
        <dbReference type="Proteomes" id="UP000290289"/>
    </source>
</evidence>
<sequence length="339" mass="38448">MELMYFLGQLESCLLQPDMDVSVMKFSCCVENIAFIAVSVSMAEQFEQLEFTYESIKPSDDFACLGKFATSHGKTYLSQEWINYISHVGKEFPSGANEFKQRLMRYAIEGFQVPYDMWDETKRAHPTFSTPNPLRRYLNYKTNPNSIIFSLPSIIFLSCSLSSSLQSGIASLRLQVPGFDFALLSLTYKLQSDRPSQMIARNQDGDVLKSVRALDETYIWVIVPEVDRPRYRIRKGHIAYAHMISNSYVLFDWEGSATDSRIFGDIVTGANGLRVLTDVLYTICKSGETISVHLRIMKNILIRNTYMMGMSLRDVLASSKDVGLSCGVFSTIQSGFRDK</sequence>
<evidence type="ECO:0000313" key="1">
    <source>
        <dbReference type="EMBL" id="RXH88621.1"/>
    </source>
</evidence>
<keyword evidence="2" id="KW-1185">Reference proteome</keyword>
<accession>A0A498J579</accession>
<dbReference type="AlphaFoldDB" id="A0A498J579"/>
<comment type="caution">
    <text evidence="1">The sequence shown here is derived from an EMBL/GenBank/DDBJ whole genome shotgun (WGS) entry which is preliminary data.</text>
</comment>
<protein>
    <submittedName>
        <fullName evidence="1">Uncharacterized protein</fullName>
    </submittedName>
</protein>
<name>A0A498J579_MALDO</name>
<gene>
    <name evidence="1" type="ORF">DVH24_000220</name>
</gene>
<dbReference type="Proteomes" id="UP000290289">
    <property type="component" value="Chromosome 9"/>
</dbReference>
<reference evidence="1 2" key="1">
    <citation type="submission" date="2018-10" db="EMBL/GenBank/DDBJ databases">
        <title>A high-quality apple genome assembly.</title>
        <authorList>
            <person name="Hu J."/>
        </authorList>
    </citation>
    <scope>NUCLEOTIDE SEQUENCE [LARGE SCALE GENOMIC DNA]</scope>
    <source>
        <strain evidence="2">cv. HFTH1</strain>
        <tissue evidence="1">Young leaf</tissue>
    </source>
</reference>
<organism evidence="1 2">
    <name type="scientific">Malus domestica</name>
    <name type="common">Apple</name>
    <name type="synonym">Pyrus malus</name>
    <dbReference type="NCBI Taxonomy" id="3750"/>
    <lineage>
        <taxon>Eukaryota</taxon>
        <taxon>Viridiplantae</taxon>
        <taxon>Streptophyta</taxon>
        <taxon>Embryophyta</taxon>
        <taxon>Tracheophyta</taxon>
        <taxon>Spermatophyta</taxon>
        <taxon>Magnoliopsida</taxon>
        <taxon>eudicotyledons</taxon>
        <taxon>Gunneridae</taxon>
        <taxon>Pentapetalae</taxon>
        <taxon>rosids</taxon>
        <taxon>fabids</taxon>
        <taxon>Rosales</taxon>
        <taxon>Rosaceae</taxon>
        <taxon>Amygdaloideae</taxon>
        <taxon>Maleae</taxon>
        <taxon>Malus</taxon>
    </lineage>
</organism>
<proteinExistence type="predicted"/>
<dbReference type="EMBL" id="RDQH01000335">
    <property type="protein sequence ID" value="RXH88621.1"/>
    <property type="molecule type" value="Genomic_DNA"/>
</dbReference>